<accession>A0A139I4W2</accession>
<proteinExistence type="predicted"/>
<dbReference type="AlphaFoldDB" id="A0A139I4W2"/>
<dbReference type="Proteomes" id="UP000073492">
    <property type="component" value="Unassembled WGS sequence"/>
</dbReference>
<name>A0A139I4W2_9PEZI</name>
<gene>
    <name evidence="2" type="ORF">AC579_8877</name>
</gene>
<protein>
    <submittedName>
        <fullName evidence="2">Uncharacterized protein</fullName>
    </submittedName>
</protein>
<sequence>MASQPLPPSRTMSVGPPSAGGLNAQATTTPGGGQQNSQQNLNQITDASPGFSQSLGAQAGLK</sequence>
<evidence type="ECO:0000256" key="1">
    <source>
        <dbReference type="SAM" id="MobiDB-lite"/>
    </source>
</evidence>
<feature type="region of interest" description="Disordered" evidence="1">
    <location>
        <begin position="1"/>
        <end position="62"/>
    </location>
</feature>
<comment type="caution">
    <text evidence="2">The sequence shown here is derived from an EMBL/GenBank/DDBJ whole genome shotgun (WGS) entry which is preliminary data.</text>
</comment>
<organism evidence="2 3">
    <name type="scientific">Pseudocercospora musae</name>
    <dbReference type="NCBI Taxonomy" id="113226"/>
    <lineage>
        <taxon>Eukaryota</taxon>
        <taxon>Fungi</taxon>
        <taxon>Dikarya</taxon>
        <taxon>Ascomycota</taxon>
        <taxon>Pezizomycotina</taxon>
        <taxon>Dothideomycetes</taxon>
        <taxon>Dothideomycetidae</taxon>
        <taxon>Mycosphaerellales</taxon>
        <taxon>Mycosphaerellaceae</taxon>
        <taxon>Pseudocercospora</taxon>
    </lineage>
</organism>
<keyword evidence="3" id="KW-1185">Reference proteome</keyword>
<dbReference type="EMBL" id="LFZO01000306">
    <property type="protein sequence ID" value="KXT09793.1"/>
    <property type="molecule type" value="Genomic_DNA"/>
</dbReference>
<evidence type="ECO:0000313" key="2">
    <source>
        <dbReference type="EMBL" id="KXT09793.1"/>
    </source>
</evidence>
<feature type="compositionally biased region" description="Polar residues" evidence="1">
    <location>
        <begin position="44"/>
        <end position="56"/>
    </location>
</feature>
<evidence type="ECO:0000313" key="3">
    <source>
        <dbReference type="Proteomes" id="UP000073492"/>
    </source>
</evidence>
<reference evidence="2 3" key="1">
    <citation type="submission" date="2015-07" db="EMBL/GenBank/DDBJ databases">
        <title>Comparative genomics of the Sigatoka disease complex on banana suggests a link between parallel evolutionary changes in Pseudocercospora fijiensis and Pseudocercospora eumusae and increased virulence on the banana host.</title>
        <authorList>
            <person name="Chang T.-C."/>
            <person name="Salvucci A."/>
            <person name="Crous P.W."/>
            <person name="Stergiopoulos I."/>
        </authorList>
    </citation>
    <scope>NUCLEOTIDE SEQUENCE [LARGE SCALE GENOMIC DNA]</scope>
    <source>
        <strain evidence="2 3">CBS 116634</strain>
    </source>
</reference>